<gene>
    <name evidence="5" type="primary">LOC124809231</name>
</gene>
<dbReference type="RefSeq" id="XP_065649621.1">
    <property type="nucleotide sequence ID" value="XM_065793549.1"/>
</dbReference>
<keyword evidence="2" id="KW-0863">Zinc-finger</keyword>
<sequence length="368" mass="42066">MSEDLLNNKQTNASSSIIKKKNKVKQRICRSTHGLVSKIKNLKLFNKDEDMAFLRSQSWRSCDEGSLGENGDSKSNSDCKLYLSDKSLLSGSSCESLDGSCSWEVYTFPDVIYRDSFHDKVLQPAKFSVTSLTKISTPTKKSKLKLLKNIKDIKSTQKIVFKAKSLVKKEKITDYFSAQLVENLTSTKLKRHNSMIETVVKQVETTPTSKRHSSKRLCATEPRPKRKLECSPIRKLSESNPLKRIKNDRDFISSDEDSLPFGSTSFFNHVLSSTENLSNNDLGVTPINFTKRCVSCRTHRTPKWRDIDENTPLCNICGISWKKNRIRCTVCWFVPLADFETTLQCSNCNNLKTLKKFNSMRRYKSCVY</sequence>
<keyword evidence="1" id="KW-0539">Nucleus</keyword>
<dbReference type="PROSITE" id="PS50114">
    <property type="entry name" value="GATA_ZN_FINGER_2"/>
    <property type="match status" value="1"/>
</dbReference>
<accession>A0ABM4BKS2</accession>
<evidence type="ECO:0000313" key="4">
    <source>
        <dbReference type="Proteomes" id="UP001652625"/>
    </source>
</evidence>
<dbReference type="InterPro" id="IPR053116">
    <property type="entry name" value="GATA-type_Znf_Regulator"/>
</dbReference>
<evidence type="ECO:0000313" key="5">
    <source>
        <dbReference type="RefSeq" id="XP_065649621.1"/>
    </source>
</evidence>
<protein>
    <submittedName>
        <fullName evidence="5">Uncharacterized protein LOC124809231</fullName>
    </submittedName>
</protein>
<organism evidence="4 5">
    <name type="scientific">Hydra vulgaris</name>
    <name type="common">Hydra</name>
    <name type="synonym">Hydra attenuata</name>
    <dbReference type="NCBI Taxonomy" id="6087"/>
    <lineage>
        <taxon>Eukaryota</taxon>
        <taxon>Metazoa</taxon>
        <taxon>Cnidaria</taxon>
        <taxon>Hydrozoa</taxon>
        <taxon>Hydroidolina</taxon>
        <taxon>Anthoathecata</taxon>
        <taxon>Aplanulata</taxon>
        <taxon>Hydridae</taxon>
        <taxon>Hydra</taxon>
    </lineage>
</organism>
<keyword evidence="2" id="KW-0479">Metal-binding</keyword>
<name>A0ABM4BKS2_HYDVU</name>
<dbReference type="SUPFAM" id="SSF57716">
    <property type="entry name" value="Glucocorticoid receptor-like (DNA-binding domain)"/>
    <property type="match status" value="1"/>
</dbReference>
<dbReference type="Gene3D" id="3.30.50.10">
    <property type="entry name" value="Erythroid Transcription Factor GATA-1, subunit A"/>
    <property type="match status" value="1"/>
</dbReference>
<keyword evidence="4" id="KW-1185">Reference proteome</keyword>
<dbReference type="PANTHER" id="PTHR47341">
    <property type="entry name" value="GATA-TYPE ZINC FINGER PROTEIN 1"/>
    <property type="match status" value="1"/>
</dbReference>
<dbReference type="SMART" id="SM00401">
    <property type="entry name" value="ZnF_GATA"/>
    <property type="match status" value="1"/>
</dbReference>
<dbReference type="Pfam" id="PF00320">
    <property type="entry name" value="GATA"/>
    <property type="match status" value="1"/>
</dbReference>
<dbReference type="InterPro" id="IPR000679">
    <property type="entry name" value="Znf_GATA"/>
</dbReference>
<reference evidence="5" key="1">
    <citation type="submission" date="2025-08" db="UniProtKB">
        <authorList>
            <consortium name="RefSeq"/>
        </authorList>
    </citation>
    <scope>IDENTIFICATION</scope>
</reference>
<keyword evidence="2" id="KW-0862">Zinc</keyword>
<evidence type="ECO:0000259" key="3">
    <source>
        <dbReference type="PROSITE" id="PS50114"/>
    </source>
</evidence>
<feature type="domain" description="GATA-type" evidence="3">
    <location>
        <begin position="291"/>
        <end position="324"/>
    </location>
</feature>
<dbReference type="Proteomes" id="UP001652625">
    <property type="component" value="Chromosome 03"/>
</dbReference>
<dbReference type="GeneID" id="124809231"/>
<evidence type="ECO:0000256" key="2">
    <source>
        <dbReference type="PROSITE-ProRule" id="PRU00094"/>
    </source>
</evidence>
<evidence type="ECO:0000256" key="1">
    <source>
        <dbReference type="ARBA" id="ARBA00023242"/>
    </source>
</evidence>
<proteinExistence type="predicted"/>
<dbReference type="PANTHER" id="PTHR47341:SF1">
    <property type="entry name" value="GATA-TYPE ZINC FINGER PROTEIN 1"/>
    <property type="match status" value="1"/>
</dbReference>
<dbReference type="InterPro" id="IPR013088">
    <property type="entry name" value="Znf_NHR/GATA"/>
</dbReference>